<dbReference type="Pfam" id="PF00248">
    <property type="entry name" value="Aldo_ket_red"/>
    <property type="match status" value="1"/>
</dbReference>
<keyword evidence="3" id="KW-1185">Reference proteome</keyword>
<dbReference type="InterPro" id="IPR050523">
    <property type="entry name" value="AKR_Detox_Biosynth"/>
</dbReference>
<evidence type="ECO:0000259" key="1">
    <source>
        <dbReference type="Pfam" id="PF00248"/>
    </source>
</evidence>
<proteinExistence type="predicted"/>
<dbReference type="Gene3D" id="3.20.20.100">
    <property type="entry name" value="NADP-dependent oxidoreductase domain"/>
    <property type="match status" value="1"/>
</dbReference>
<dbReference type="CDD" id="cd19081">
    <property type="entry name" value="AKR_AKR9C1"/>
    <property type="match status" value="1"/>
</dbReference>
<dbReference type="Proteomes" id="UP001589834">
    <property type="component" value="Unassembled WGS sequence"/>
</dbReference>
<comment type="caution">
    <text evidence="2">The sequence shown here is derived from an EMBL/GenBank/DDBJ whole genome shotgun (WGS) entry which is preliminary data.</text>
</comment>
<dbReference type="InterPro" id="IPR023210">
    <property type="entry name" value="NADP_OxRdtase_dom"/>
</dbReference>
<dbReference type="EMBL" id="JBHLTN010000016">
    <property type="protein sequence ID" value="MFC0592562.1"/>
    <property type="molecule type" value="Genomic_DNA"/>
</dbReference>
<reference evidence="2 3" key="1">
    <citation type="submission" date="2024-09" db="EMBL/GenBank/DDBJ databases">
        <authorList>
            <person name="Sun Q."/>
            <person name="Mori K."/>
        </authorList>
    </citation>
    <scope>NUCLEOTIDE SEQUENCE [LARGE SCALE GENOMIC DNA]</scope>
    <source>
        <strain evidence="2 3">NCAIM B.02336</strain>
    </source>
</reference>
<organism evidence="2 3">
    <name type="scientific">Ottowia pentelensis</name>
    <dbReference type="NCBI Taxonomy" id="511108"/>
    <lineage>
        <taxon>Bacteria</taxon>
        <taxon>Pseudomonadati</taxon>
        <taxon>Pseudomonadota</taxon>
        <taxon>Betaproteobacteria</taxon>
        <taxon>Burkholderiales</taxon>
        <taxon>Comamonadaceae</taxon>
        <taxon>Ottowia</taxon>
    </lineage>
</organism>
<dbReference type="SUPFAM" id="SSF51430">
    <property type="entry name" value="NAD(P)-linked oxidoreductase"/>
    <property type="match status" value="1"/>
</dbReference>
<dbReference type="RefSeq" id="WP_377482089.1">
    <property type="nucleotide sequence ID" value="NZ_JBHLTN010000016.1"/>
</dbReference>
<gene>
    <name evidence="2" type="ORF">ACFFGG_08340</name>
</gene>
<evidence type="ECO:0000313" key="2">
    <source>
        <dbReference type="EMBL" id="MFC0592562.1"/>
    </source>
</evidence>
<evidence type="ECO:0000313" key="3">
    <source>
        <dbReference type="Proteomes" id="UP001589834"/>
    </source>
</evidence>
<protein>
    <submittedName>
        <fullName evidence="2">Aldo/keto reductase</fullName>
    </submittedName>
</protein>
<sequence length="327" mass="34157">MSSSTSSPAPGGVPLSRLVFGGNVLGWTVDEATSFALLDRLVDAGLTTIDSADMYSAWAPGHRGGESEATLGAWLRARGPGMRQRVQLMTKVGKSAPVNPPPGQGLSPAYIERAIDASLKRLGTDHVDVYFSHAFDAQVPQADTLGAYQRLLRAGKLRAIGASNFSAPQLRAALDTAAAHGLPAYQVLQPHYNLIDRGGYDGPLRELAMQQGLAVVPYFSLASGFLTGKYRSAADLAGSARGGWVKNYLNPRGLRILAALDEVAAQHRAQPGEVALAWLMARPGVTAPIASATSVAQLEGLIRATQLALSAADIAALDAASAPDPQA</sequence>
<name>A0ABV6PRU0_9BURK</name>
<feature type="domain" description="NADP-dependent oxidoreductase" evidence="1">
    <location>
        <begin position="17"/>
        <end position="320"/>
    </location>
</feature>
<accession>A0ABV6PRU0</accession>
<dbReference type="InterPro" id="IPR036812">
    <property type="entry name" value="NAD(P)_OxRdtase_dom_sf"/>
</dbReference>
<dbReference type="PANTHER" id="PTHR43364">
    <property type="entry name" value="NADH-SPECIFIC METHYLGLYOXAL REDUCTASE-RELATED"/>
    <property type="match status" value="1"/>
</dbReference>
<dbReference type="PANTHER" id="PTHR43364:SF6">
    <property type="entry name" value="OXIDOREDUCTASE-RELATED"/>
    <property type="match status" value="1"/>
</dbReference>